<dbReference type="SUPFAM" id="SSF56935">
    <property type="entry name" value="Porins"/>
    <property type="match status" value="1"/>
</dbReference>
<evidence type="ECO:0008006" key="5">
    <source>
        <dbReference type="Google" id="ProtNLM"/>
    </source>
</evidence>
<name>A0A1I4F9T3_9GAMM</name>
<gene>
    <name evidence="3" type="ORF">SAMN05192579_1168</name>
</gene>
<evidence type="ECO:0000256" key="1">
    <source>
        <dbReference type="SAM" id="Coils"/>
    </source>
</evidence>
<dbReference type="EMBL" id="FOSR01000016">
    <property type="protein sequence ID" value="SFL13637.1"/>
    <property type="molecule type" value="Genomic_DNA"/>
</dbReference>
<reference evidence="4" key="1">
    <citation type="submission" date="2016-10" db="EMBL/GenBank/DDBJ databases">
        <authorList>
            <person name="Varghese N."/>
            <person name="Submissions S."/>
        </authorList>
    </citation>
    <scope>NUCLEOTIDE SEQUENCE [LARGE SCALE GENOMIC DNA]</scope>
    <source>
        <strain evidence="4">MO64</strain>
    </source>
</reference>
<evidence type="ECO:0000313" key="4">
    <source>
        <dbReference type="Proteomes" id="UP000198725"/>
    </source>
</evidence>
<protein>
    <recommendedName>
        <fullName evidence="5">Porin</fullName>
    </recommendedName>
</protein>
<dbReference type="CDD" id="cd14686">
    <property type="entry name" value="bZIP"/>
    <property type="match status" value="1"/>
</dbReference>
<keyword evidence="1" id="KW-0175">Coiled coil</keyword>
<dbReference type="Gene3D" id="2.40.160.10">
    <property type="entry name" value="Porin"/>
    <property type="match status" value="1"/>
</dbReference>
<feature type="region of interest" description="Disordered" evidence="2">
    <location>
        <begin position="1"/>
        <end position="27"/>
    </location>
</feature>
<proteinExistence type="predicted"/>
<dbReference type="AlphaFoldDB" id="A0A1I4F9T3"/>
<organism evidence="3 4">
    <name type="scientific">Rhodanobacter glycinis</name>
    <dbReference type="NCBI Taxonomy" id="582702"/>
    <lineage>
        <taxon>Bacteria</taxon>
        <taxon>Pseudomonadati</taxon>
        <taxon>Pseudomonadota</taxon>
        <taxon>Gammaproteobacteria</taxon>
        <taxon>Lysobacterales</taxon>
        <taxon>Rhodanobacteraceae</taxon>
        <taxon>Rhodanobacter</taxon>
    </lineage>
</organism>
<evidence type="ECO:0000313" key="3">
    <source>
        <dbReference type="EMBL" id="SFL13637.1"/>
    </source>
</evidence>
<feature type="coiled-coil region" evidence="1">
    <location>
        <begin position="60"/>
        <end position="94"/>
    </location>
</feature>
<dbReference type="InterPro" id="IPR023614">
    <property type="entry name" value="Porin_dom_sf"/>
</dbReference>
<evidence type="ECO:0000256" key="2">
    <source>
        <dbReference type="SAM" id="MobiDB-lite"/>
    </source>
</evidence>
<keyword evidence="4" id="KW-1185">Reference proteome</keyword>
<sequence>MANRRVQAGAPMLGPHLTRGDNQLMNSPSPRRRVRALAFGIACALSLPLAAQAQTSGSTSGNVSAREQQLEQRVDQLEQELAQLKGMIQAQKTAQPAPAAAPAAQAQNVAAAPASAKPVFTSAPGVSVALHGFINASAFSQNKSFTYGNGQNALFPVPGSQGSLSGVDVRNTRFWLDFSGAKFAGDWVGGGRIEMDFFGGFNGTGAYSRQQITPRLRQAYMDLTNPLTGTTIRIGQQWDLMFPLNSPTSLAHIAFPLGFASGYGGWRFPGIVWMQDLNHGSSGPAWRLDLGAFDGSWSGPGNNVNYLSAGNAGFRPQVEARLSVKDKNWLVYGAGHYSRIDLRGVGGDAPTPIKSDLKSTGYEIGGSWKPGPWDFKGVAYTGRALGEIFGAMSQFGDIQESGGFVQGGYHFTPNWSLYAFYAYASPDNNDVIRWLGHGSTGLLKNRQAALSLQYAAGAYELGVELLHDKLDSTSNGIDRKTTTGNQVSLNALYHF</sequence>
<dbReference type="Proteomes" id="UP000198725">
    <property type="component" value="Unassembled WGS sequence"/>
</dbReference>
<accession>A0A1I4F9T3</accession>